<dbReference type="Proteomes" id="UP000092993">
    <property type="component" value="Unassembled WGS sequence"/>
</dbReference>
<evidence type="ECO:0000313" key="2">
    <source>
        <dbReference type="EMBL" id="OBZ70024.1"/>
    </source>
</evidence>
<evidence type="ECO:0000313" key="3">
    <source>
        <dbReference type="Proteomes" id="UP000092993"/>
    </source>
</evidence>
<accession>A0A1C7M4K5</accession>
<sequence>MLFHAVDERDVMSGMRAWSGILVYVARDNLALLDFFDLGPPIADAEDMRRVMIGALERALELIQMDTPQQLMAARVAAGAGHWWNEHMEDANADPVDSDEEMEPREIELQAMRAERDEWEVRQEHPGQSVHSAPGPMHLDGAPCAGPSNRAARPSPTRSESPHMRGHRGRGRPRGRGRLHGRGRPLADRGVTPRNEVKQARNFLNRAHQYLLQYLRIVHSSTIRRHQQRNRSGTRTDPSILLLECSRGASANSAAPLRWVWLIWVIDTDLTDPDGFLIGHPADVFTRTGIHCKEQDILSTYYSKYRLLSIQ</sequence>
<feature type="region of interest" description="Disordered" evidence="1">
    <location>
        <begin position="119"/>
        <end position="194"/>
    </location>
</feature>
<organism evidence="2 3">
    <name type="scientific">Grifola frondosa</name>
    <name type="common">Maitake</name>
    <name type="synonym">Polyporus frondosus</name>
    <dbReference type="NCBI Taxonomy" id="5627"/>
    <lineage>
        <taxon>Eukaryota</taxon>
        <taxon>Fungi</taxon>
        <taxon>Dikarya</taxon>
        <taxon>Basidiomycota</taxon>
        <taxon>Agaricomycotina</taxon>
        <taxon>Agaricomycetes</taxon>
        <taxon>Polyporales</taxon>
        <taxon>Grifolaceae</taxon>
        <taxon>Grifola</taxon>
    </lineage>
</organism>
<name>A0A1C7M4K5_GRIFR</name>
<dbReference type="EMBL" id="LUGG01000014">
    <property type="protein sequence ID" value="OBZ70024.1"/>
    <property type="molecule type" value="Genomic_DNA"/>
</dbReference>
<protein>
    <submittedName>
        <fullName evidence="2">Uncharacterized protein</fullName>
    </submittedName>
</protein>
<keyword evidence="3" id="KW-1185">Reference proteome</keyword>
<dbReference type="AlphaFoldDB" id="A0A1C7M4K5"/>
<gene>
    <name evidence="2" type="ORF">A0H81_09909</name>
</gene>
<comment type="caution">
    <text evidence="2">The sequence shown here is derived from an EMBL/GenBank/DDBJ whole genome shotgun (WGS) entry which is preliminary data.</text>
</comment>
<reference evidence="2 3" key="1">
    <citation type="submission" date="2016-03" db="EMBL/GenBank/DDBJ databases">
        <title>Whole genome sequencing of Grifola frondosa 9006-11.</title>
        <authorList>
            <person name="Min B."/>
            <person name="Park H."/>
            <person name="Kim J.-G."/>
            <person name="Cho H."/>
            <person name="Oh Y.-L."/>
            <person name="Kong W.-S."/>
            <person name="Choi I.-G."/>
        </authorList>
    </citation>
    <scope>NUCLEOTIDE SEQUENCE [LARGE SCALE GENOMIC DNA]</scope>
    <source>
        <strain evidence="2 3">9006-11</strain>
    </source>
</reference>
<feature type="compositionally biased region" description="Basic residues" evidence="1">
    <location>
        <begin position="164"/>
        <end position="183"/>
    </location>
</feature>
<proteinExistence type="predicted"/>
<evidence type="ECO:0000256" key="1">
    <source>
        <dbReference type="SAM" id="MobiDB-lite"/>
    </source>
</evidence>